<reference evidence="2" key="1">
    <citation type="journal article" date="2019" name="Int. J. Syst. Evol. Microbiol.">
        <title>The Global Catalogue of Microorganisms (GCM) 10K type strain sequencing project: providing services to taxonomists for standard genome sequencing and annotation.</title>
        <authorList>
            <consortium name="The Broad Institute Genomics Platform"/>
            <consortium name="The Broad Institute Genome Sequencing Center for Infectious Disease"/>
            <person name="Wu L."/>
            <person name="Ma J."/>
        </authorList>
    </citation>
    <scope>NUCLEOTIDE SEQUENCE [LARGE SCALE GENOMIC DNA]</scope>
    <source>
        <strain evidence="2">JCM 15974</strain>
    </source>
</reference>
<protein>
    <recommendedName>
        <fullName evidence="3">Outer membrane protein beta-barrel domain-containing protein</fullName>
    </recommendedName>
</protein>
<dbReference type="Gene3D" id="2.40.160.20">
    <property type="match status" value="1"/>
</dbReference>
<name>A0ABP3TXJ7_9FLAO</name>
<sequence>MRIIFLVSLISICISNIQAQHSIELTTGITFSKLQLEENMVFSETDSGNSVFVNFGYQYEFGEKRRLALVSSFEFLKRNSKLTFSPNLGVFGESSVRFTQLGFSPKIRYFFIRIENNFRPFLSVGPTFRYNFEATDNGFDIDEDAYNTVIFGGVYNLGFDWSIDNKIGVLFETGVMNDFQNNFTNFYSVDGKSKFFDYYARVGINYHF</sequence>
<organism evidence="1 2">
    <name type="scientific">Aquimarina litoralis</name>
    <dbReference type="NCBI Taxonomy" id="584605"/>
    <lineage>
        <taxon>Bacteria</taxon>
        <taxon>Pseudomonadati</taxon>
        <taxon>Bacteroidota</taxon>
        <taxon>Flavobacteriia</taxon>
        <taxon>Flavobacteriales</taxon>
        <taxon>Flavobacteriaceae</taxon>
        <taxon>Aquimarina</taxon>
    </lineage>
</organism>
<evidence type="ECO:0000313" key="1">
    <source>
        <dbReference type="EMBL" id="GAA0720110.1"/>
    </source>
</evidence>
<gene>
    <name evidence="1" type="ORF">GCM10009430_19940</name>
</gene>
<dbReference type="RefSeq" id="WP_343912176.1">
    <property type="nucleotide sequence ID" value="NZ_BAAAGE010000002.1"/>
</dbReference>
<dbReference type="InterPro" id="IPR011250">
    <property type="entry name" value="OMP/PagP_B-barrel"/>
</dbReference>
<keyword evidence="2" id="KW-1185">Reference proteome</keyword>
<proteinExistence type="predicted"/>
<dbReference type="SUPFAM" id="SSF56925">
    <property type="entry name" value="OMPA-like"/>
    <property type="match status" value="1"/>
</dbReference>
<evidence type="ECO:0000313" key="2">
    <source>
        <dbReference type="Proteomes" id="UP001501758"/>
    </source>
</evidence>
<evidence type="ECO:0008006" key="3">
    <source>
        <dbReference type="Google" id="ProtNLM"/>
    </source>
</evidence>
<dbReference type="Proteomes" id="UP001501758">
    <property type="component" value="Unassembled WGS sequence"/>
</dbReference>
<comment type="caution">
    <text evidence="1">The sequence shown here is derived from an EMBL/GenBank/DDBJ whole genome shotgun (WGS) entry which is preliminary data.</text>
</comment>
<accession>A0ABP3TXJ7</accession>
<dbReference type="EMBL" id="BAAAGE010000002">
    <property type="protein sequence ID" value="GAA0720110.1"/>
    <property type="molecule type" value="Genomic_DNA"/>
</dbReference>